<evidence type="ECO:0000259" key="2">
    <source>
        <dbReference type="PROSITE" id="PS50405"/>
    </source>
</evidence>
<dbReference type="InterPro" id="IPR036282">
    <property type="entry name" value="Glutathione-S-Trfase_C_sf"/>
</dbReference>
<dbReference type="CDD" id="cd03048">
    <property type="entry name" value="GST_N_Ure2p_like"/>
    <property type="match status" value="1"/>
</dbReference>
<dbReference type="SFLD" id="SFLDG00358">
    <property type="entry name" value="Main_(cytGST)"/>
    <property type="match status" value="1"/>
</dbReference>
<name>A0ABW9BGL4_9BURK</name>
<evidence type="ECO:0000313" key="3">
    <source>
        <dbReference type="EMBL" id="MFM0239764.1"/>
    </source>
</evidence>
<dbReference type="Proteomes" id="UP001629274">
    <property type="component" value="Unassembled WGS sequence"/>
</dbReference>
<evidence type="ECO:0000259" key="1">
    <source>
        <dbReference type="PROSITE" id="PS50404"/>
    </source>
</evidence>
<dbReference type="PANTHER" id="PTHR44051">
    <property type="entry name" value="GLUTATHIONE S-TRANSFERASE-RELATED"/>
    <property type="match status" value="1"/>
</dbReference>
<accession>A0ABW9BGL4</accession>
<dbReference type="EMBL" id="JAQQDR010000005">
    <property type="protein sequence ID" value="MFM0239764.1"/>
    <property type="molecule type" value="Genomic_DNA"/>
</dbReference>
<sequence>MIDCYAAGTTNGQRAVCVLEESGLPYRLHDVDIAAGEHKSASFLALNPAGQVPVIVDPDGPSGQPLTLAQSGAICIYVAEKSGHLLPRDAARKAQAVRWLMFVLTDLGATATSLFHLSLMKSPPEDAIALLRARLQNFLRLADAQLATDGNFIGEFSVADVALYPLMGFPVVRAALEGIPELVHLKQWQVAMAARPAIARAMNFMPAPGSRTRAPA</sequence>
<dbReference type="InterPro" id="IPR010987">
    <property type="entry name" value="Glutathione-S-Trfase_C-like"/>
</dbReference>
<reference evidence="3 4" key="1">
    <citation type="journal article" date="2024" name="Chem. Sci.">
        <title>Discovery of megapolipeptins by genome mining of a Burkholderiales bacteria collection.</title>
        <authorList>
            <person name="Paulo B.S."/>
            <person name="Recchia M.J.J."/>
            <person name="Lee S."/>
            <person name="Fergusson C.H."/>
            <person name="Romanowski S.B."/>
            <person name="Hernandez A."/>
            <person name="Krull N."/>
            <person name="Liu D.Y."/>
            <person name="Cavanagh H."/>
            <person name="Bos A."/>
            <person name="Gray C.A."/>
            <person name="Murphy B.T."/>
            <person name="Linington R.G."/>
            <person name="Eustaquio A.S."/>
        </authorList>
    </citation>
    <scope>NUCLEOTIDE SEQUENCE [LARGE SCALE GENOMIC DNA]</scope>
    <source>
        <strain evidence="3 4">RL17-351-BIE-A</strain>
    </source>
</reference>
<organism evidence="3 4">
    <name type="scientific">Paraburkholderia phytofirmans</name>
    <dbReference type="NCBI Taxonomy" id="261302"/>
    <lineage>
        <taxon>Bacteria</taxon>
        <taxon>Pseudomonadati</taxon>
        <taxon>Pseudomonadota</taxon>
        <taxon>Betaproteobacteria</taxon>
        <taxon>Burkholderiales</taxon>
        <taxon>Burkholderiaceae</taxon>
        <taxon>Paraburkholderia</taxon>
    </lineage>
</organism>
<comment type="caution">
    <text evidence="3">The sequence shown here is derived from an EMBL/GenBank/DDBJ whole genome shotgun (WGS) entry which is preliminary data.</text>
</comment>
<dbReference type="PROSITE" id="PS50404">
    <property type="entry name" value="GST_NTER"/>
    <property type="match status" value="1"/>
</dbReference>
<keyword evidence="4" id="KW-1185">Reference proteome</keyword>
<dbReference type="RefSeq" id="WP_408263444.1">
    <property type="nucleotide sequence ID" value="NZ_JAQQCK010000012.1"/>
</dbReference>
<feature type="domain" description="GST C-terminal" evidence="2">
    <location>
        <begin position="89"/>
        <end position="216"/>
    </location>
</feature>
<feature type="domain" description="GST N-terminal" evidence="1">
    <location>
        <begin position="1"/>
        <end position="86"/>
    </location>
</feature>
<dbReference type="InterPro" id="IPR036249">
    <property type="entry name" value="Thioredoxin-like_sf"/>
</dbReference>
<dbReference type="SUPFAM" id="SSF52833">
    <property type="entry name" value="Thioredoxin-like"/>
    <property type="match status" value="1"/>
</dbReference>
<dbReference type="InterPro" id="IPR040079">
    <property type="entry name" value="Glutathione_S-Trfase"/>
</dbReference>
<dbReference type="SFLD" id="SFLDS00019">
    <property type="entry name" value="Glutathione_Transferase_(cytos"/>
    <property type="match status" value="1"/>
</dbReference>
<evidence type="ECO:0000313" key="4">
    <source>
        <dbReference type="Proteomes" id="UP001629274"/>
    </source>
</evidence>
<dbReference type="Pfam" id="PF13409">
    <property type="entry name" value="GST_N_2"/>
    <property type="match status" value="1"/>
</dbReference>
<dbReference type="Gene3D" id="1.20.1050.10">
    <property type="match status" value="1"/>
</dbReference>
<dbReference type="PROSITE" id="PS50405">
    <property type="entry name" value="GST_CTER"/>
    <property type="match status" value="1"/>
</dbReference>
<dbReference type="Gene3D" id="3.40.30.10">
    <property type="entry name" value="Glutaredoxin"/>
    <property type="match status" value="1"/>
</dbReference>
<protein>
    <submittedName>
        <fullName evidence="3">Glutathione S-transferase family protein</fullName>
    </submittedName>
</protein>
<gene>
    <name evidence="3" type="ORF">PQR03_16670</name>
</gene>
<dbReference type="PANTHER" id="PTHR44051:SF8">
    <property type="entry name" value="GLUTATHIONE S-TRANSFERASE GSTA"/>
    <property type="match status" value="1"/>
</dbReference>
<dbReference type="SUPFAM" id="SSF47616">
    <property type="entry name" value="GST C-terminal domain-like"/>
    <property type="match status" value="1"/>
</dbReference>
<proteinExistence type="predicted"/>
<dbReference type="InterPro" id="IPR004045">
    <property type="entry name" value="Glutathione_S-Trfase_N"/>
</dbReference>